<keyword evidence="13" id="KW-1185">Reference proteome</keyword>
<evidence type="ECO:0000256" key="2">
    <source>
        <dbReference type="ARBA" id="ARBA00004259"/>
    </source>
</evidence>
<dbReference type="STRING" id="94643.A0A2A9MMC7"/>
<organism evidence="12 13">
    <name type="scientific">Besnoitia besnoiti</name>
    <name type="common">Apicomplexan protozoan</name>
    <dbReference type="NCBI Taxonomy" id="94643"/>
    <lineage>
        <taxon>Eukaryota</taxon>
        <taxon>Sar</taxon>
        <taxon>Alveolata</taxon>
        <taxon>Apicomplexa</taxon>
        <taxon>Conoidasida</taxon>
        <taxon>Coccidia</taxon>
        <taxon>Eucoccidiorida</taxon>
        <taxon>Eimeriorina</taxon>
        <taxon>Sarcocystidae</taxon>
        <taxon>Besnoitia</taxon>
    </lineage>
</organism>
<dbReference type="PANTHER" id="PTHR13416:SF2">
    <property type="entry name" value="TRANSMEMBRANE PROTEIN 43"/>
    <property type="match status" value="1"/>
</dbReference>
<evidence type="ECO:0000256" key="7">
    <source>
        <dbReference type="ARBA" id="ARBA00022989"/>
    </source>
</evidence>
<dbReference type="KEGG" id="bbes:BESB_049020"/>
<evidence type="ECO:0000256" key="10">
    <source>
        <dbReference type="SAM" id="MobiDB-lite"/>
    </source>
</evidence>
<evidence type="ECO:0000256" key="9">
    <source>
        <dbReference type="ARBA" id="ARBA00023242"/>
    </source>
</evidence>
<feature type="transmembrane region" description="Helical" evidence="11">
    <location>
        <begin position="335"/>
        <end position="356"/>
    </location>
</feature>
<name>A0A2A9MMC7_BESBE</name>
<dbReference type="InterPro" id="IPR012430">
    <property type="entry name" value="TMEM43_fam"/>
</dbReference>
<evidence type="ECO:0000256" key="8">
    <source>
        <dbReference type="ARBA" id="ARBA00023136"/>
    </source>
</evidence>
<evidence type="ECO:0000256" key="5">
    <source>
        <dbReference type="ARBA" id="ARBA00022692"/>
    </source>
</evidence>
<sequence>MANLCCCESDRDECGCRWWRLYGVIWWCLFIFAAGALGLTLYGEHHYAGEMLALQPLLHGYVPSPCSPLPVNDRKLVHIDCPLTELDSFLPPSAFSPNIAKFTGVFFETRAEMYQNVQKVGTLGPSIEGAWVDHWIDFSQIPSMVIQGGRNPDFFPVVPGRGRVFSTTLKAGGFGLPAHLLTRFTKKQLLPLVDDGYYQPSDSRPPTHVDYKNTQVRNNALYTGDPDHPQIGDIRVTFWGSTATHVSLIGLQTVGFLGSERYIQEFPSPALQNRTAAIFAEGDYNPEALVAEHVSQTHASNRVTWILRCAAVLLLWFWLFVTVVTCSTTQTCFTIFVNCGLFALSITSGLAGLVWWQFDTVVAISLWVLASGSVVLALITWVWDSNKCANDCVRTGGEGSPYGRPPPFTNAYRGMVRWTTEPAARGSLDRSLIQKNGNSNSTVGTPNGPLQENQPLSNAASFQL</sequence>
<dbReference type="AlphaFoldDB" id="A0A2A9MMC7"/>
<feature type="region of interest" description="Disordered" evidence="10">
    <location>
        <begin position="435"/>
        <end position="464"/>
    </location>
</feature>
<dbReference type="Pfam" id="PF07787">
    <property type="entry name" value="TMEM43"/>
    <property type="match status" value="1"/>
</dbReference>
<comment type="subcellular location">
    <subcellularLocation>
        <location evidence="1">Endomembrane system</location>
        <topology evidence="1">Multi-pass membrane protein</topology>
    </subcellularLocation>
    <subcellularLocation>
        <location evidence="3">Endoplasmic reticulum membrane</location>
    </subcellularLocation>
    <subcellularLocation>
        <location evidence="2">Nucleus envelope</location>
    </subcellularLocation>
</comment>
<evidence type="ECO:0000256" key="11">
    <source>
        <dbReference type="SAM" id="Phobius"/>
    </source>
</evidence>
<keyword evidence="7 11" id="KW-1133">Transmembrane helix</keyword>
<dbReference type="VEuPathDB" id="ToxoDB:BESB_049020"/>
<gene>
    <name evidence="12" type="ORF">BESB_049020</name>
</gene>
<feature type="transmembrane region" description="Helical" evidence="11">
    <location>
        <begin position="363"/>
        <end position="383"/>
    </location>
</feature>
<protein>
    <recommendedName>
        <fullName evidence="14">Transmembrane protein</fullName>
    </recommendedName>
</protein>
<reference evidence="12 13" key="1">
    <citation type="submission" date="2017-09" db="EMBL/GenBank/DDBJ databases">
        <title>Genome sequencing of Besnoitia besnoiti strain Bb-Ger1.</title>
        <authorList>
            <person name="Schares G."/>
            <person name="Venepally P."/>
            <person name="Lorenzi H.A."/>
        </authorList>
    </citation>
    <scope>NUCLEOTIDE SEQUENCE [LARGE SCALE GENOMIC DNA]</scope>
    <source>
        <strain evidence="12 13">Bb-Ger1</strain>
    </source>
</reference>
<proteinExistence type="inferred from homology"/>
<comment type="caution">
    <text evidence="12">The sequence shown here is derived from an EMBL/GenBank/DDBJ whole genome shotgun (WGS) entry which is preliminary data.</text>
</comment>
<evidence type="ECO:0000313" key="12">
    <source>
        <dbReference type="EMBL" id="PFH36710.1"/>
    </source>
</evidence>
<evidence type="ECO:0000256" key="1">
    <source>
        <dbReference type="ARBA" id="ARBA00004127"/>
    </source>
</evidence>
<evidence type="ECO:0000256" key="4">
    <source>
        <dbReference type="ARBA" id="ARBA00006627"/>
    </source>
</evidence>
<keyword evidence="9" id="KW-0539">Nucleus</keyword>
<dbReference type="GO" id="GO:0005637">
    <property type="term" value="C:nuclear inner membrane"/>
    <property type="evidence" value="ECO:0007669"/>
    <property type="project" value="TreeGrafter"/>
</dbReference>
<dbReference type="PANTHER" id="PTHR13416">
    <property type="match status" value="1"/>
</dbReference>
<accession>A0A2A9MMC7</accession>
<evidence type="ECO:0000256" key="6">
    <source>
        <dbReference type="ARBA" id="ARBA00022824"/>
    </source>
</evidence>
<dbReference type="GO" id="GO:0005789">
    <property type="term" value="C:endoplasmic reticulum membrane"/>
    <property type="evidence" value="ECO:0007669"/>
    <property type="project" value="UniProtKB-SubCell"/>
</dbReference>
<keyword evidence="8 11" id="KW-0472">Membrane</keyword>
<keyword evidence="5 11" id="KW-0812">Transmembrane</keyword>
<feature type="transmembrane region" description="Helical" evidence="11">
    <location>
        <begin position="24"/>
        <end position="42"/>
    </location>
</feature>
<evidence type="ECO:0000256" key="3">
    <source>
        <dbReference type="ARBA" id="ARBA00004586"/>
    </source>
</evidence>
<dbReference type="GO" id="GO:0006629">
    <property type="term" value="P:lipid metabolic process"/>
    <property type="evidence" value="ECO:0007669"/>
    <property type="project" value="TreeGrafter"/>
</dbReference>
<comment type="similarity">
    <text evidence="4">Belongs to the TMEM43 family.</text>
</comment>
<dbReference type="GO" id="GO:0071763">
    <property type="term" value="P:nuclear membrane organization"/>
    <property type="evidence" value="ECO:0007669"/>
    <property type="project" value="TreeGrafter"/>
</dbReference>
<evidence type="ECO:0000313" key="13">
    <source>
        <dbReference type="Proteomes" id="UP000224006"/>
    </source>
</evidence>
<dbReference type="GeneID" id="40309832"/>
<dbReference type="RefSeq" id="XP_029220719.1">
    <property type="nucleotide sequence ID" value="XM_029363353.1"/>
</dbReference>
<dbReference type="EMBL" id="NWUJ01000003">
    <property type="protein sequence ID" value="PFH36710.1"/>
    <property type="molecule type" value="Genomic_DNA"/>
</dbReference>
<feature type="transmembrane region" description="Helical" evidence="11">
    <location>
        <begin position="305"/>
        <end position="323"/>
    </location>
</feature>
<dbReference type="OrthoDB" id="410725at2759"/>
<keyword evidence="6" id="KW-0256">Endoplasmic reticulum</keyword>
<evidence type="ECO:0008006" key="14">
    <source>
        <dbReference type="Google" id="ProtNLM"/>
    </source>
</evidence>
<dbReference type="Proteomes" id="UP000224006">
    <property type="component" value="Chromosome III"/>
</dbReference>